<feature type="region of interest" description="Disordered" evidence="1">
    <location>
        <begin position="127"/>
        <end position="146"/>
    </location>
</feature>
<protein>
    <recommendedName>
        <fullName evidence="4">Transposase</fullName>
    </recommendedName>
</protein>
<proteinExistence type="predicted"/>
<evidence type="ECO:0000313" key="2">
    <source>
        <dbReference type="EMBL" id="ANS31854.1"/>
    </source>
</evidence>
<reference evidence="2 3" key="1">
    <citation type="submission" date="2014-07" db="EMBL/GenBank/DDBJ databases">
        <authorList>
            <person name="Zhang J.E."/>
            <person name="Yang H."/>
            <person name="Guo J."/>
            <person name="Deng Z."/>
            <person name="Luo H."/>
            <person name="Luo M."/>
            <person name="Zhao B."/>
        </authorList>
    </citation>
    <scope>NUCLEOTIDE SEQUENCE [LARGE SCALE GENOMIC DNA]</scope>
    <source>
        <strain evidence="2 3">1CP</strain>
        <plasmid evidence="3">Plasmid pr1cp1</plasmid>
    </source>
</reference>
<dbReference type="EMBL" id="CP009112">
    <property type="protein sequence ID" value="ANS31854.1"/>
    <property type="molecule type" value="Genomic_DNA"/>
</dbReference>
<feature type="compositionally biased region" description="Low complexity" evidence="1">
    <location>
        <begin position="11"/>
        <end position="21"/>
    </location>
</feature>
<name>A0A1B1KGX8_RHOOP</name>
<dbReference type="RefSeq" id="WP_065493437.1">
    <property type="nucleotide sequence ID" value="NZ_CP009112.1"/>
</dbReference>
<gene>
    <name evidence="2" type="ORF">R1CP_36240</name>
</gene>
<feature type="region of interest" description="Disordered" evidence="1">
    <location>
        <begin position="1"/>
        <end position="22"/>
    </location>
</feature>
<geneLocation type="plasmid" evidence="3">
    <name>pr1cp1</name>
</geneLocation>
<dbReference type="AlphaFoldDB" id="A0A1B1KGX8"/>
<feature type="region of interest" description="Disordered" evidence="1">
    <location>
        <begin position="64"/>
        <end position="90"/>
    </location>
</feature>
<keyword evidence="2" id="KW-0614">Plasmid</keyword>
<dbReference type="Pfam" id="PF19776">
    <property type="entry name" value="DUF6262"/>
    <property type="match status" value="1"/>
</dbReference>
<evidence type="ECO:0000256" key="1">
    <source>
        <dbReference type="SAM" id="MobiDB-lite"/>
    </source>
</evidence>
<evidence type="ECO:0008006" key="4">
    <source>
        <dbReference type="Google" id="ProtNLM"/>
    </source>
</evidence>
<organism evidence="2 3">
    <name type="scientific">Rhodococcus opacus</name>
    <name type="common">Nocardia opaca</name>
    <dbReference type="NCBI Taxonomy" id="37919"/>
    <lineage>
        <taxon>Bacteria</taxon>
        <taxon>Bacillati</taxon>
        <taxon>Actinomycetota</taxon>
        <taxon>Actinomycetes</taxon>
        <taxon>Mycobacteriales</taxon>
        <taxon>Nocardiaceae</taxon>
        <taxon>Rhodococcus</taxon>
    </lineage>
</organism>
<dbReference type="Proteomes" id="UP000186108">
    <property type="component" value="Plasmid pR1CP1"/>
</dbReference>
<evidence type="ECO:0000313" key="3">
    <source>
        <dbReference type="Proteomes" id="UP000186108"/>
    </source>
</evidence>
<accession>A0A1B1KGX8</accession>
<dbReference type="PATRIC" id="fig|37919.13.peg.7632"/>
<sequence length="146" mass="16289">MSRGNPDNLRRAAAAKSAAAHSRADHGIREMIRRNVPVTFRGLAQTAGVSLDFLYRNPEIRHRVEQLRTQQRSAPPAPSPPADPDHPSSVVRTLTVQITELKRRHREKVQTLKSALEAVHGENLELRRRLGGHRPHPAEISPSSNC</sequence>
<dbReference type="InterPro" id="IPR046229">
    <property type="entry name" value="TnpC-like"/>
</dbReference>